<dbReference type="EC" id="2.6.1.1" evidence="2"/>
<accession>A0A6J4N023</accession>
<keyword evidence="2" id="KW-0032">Aminotransferase</keyword>
<reference evidence="2" key="1">
    <citation type="submission" date="2020-02" db="EMBL/GenBank/DDBJ databases">
        <authorList>
            <person name="Meier V. D."/>
        </authorList>
    </citation>
    <scope>NUCLEOTIDE SEQUENCE</scope>
    <source>
        <strain evidence="2">AVDCRST_MAG89</strain>
    </source>
</reference>
<keyword evidence="2" id="KW-0808">Transferase</keyword>
<feature type="compositionally biased region" description="Gly residues" evidence="1">
    <location>
        <begin position="166"/>
        <end position="176"/>
    </location>
</feature>
<feature type="compositionally biased region" description="Low complexity" evidence="1">
    <location>
        <begin position="71"/>
        <end position="93"/>
    </location>
</feature>
<feature type="non-terminal residue" evidence="2">
    <location>
        <position position="1"/>
    </location>
</feature>
<dbReference type="EMBL" id="CADCTV010000960">
    <property type="protein sequence ID" value="CAA9370928.1"/>
    <property type="molecule type" value="Genomic_DNA"/>
</dbReference>
<name>A0A6J4N023_9BACT</name>
<feature type="region of interest" description="Disordered" evidence="1">
    <location>
        <begin position="127"/>
        <end position="278"/>
    </location>
</feature>
<dbReference type="GO" id="GO:0004069">
    <property type="term" value="F:L-aspartate:2-oxoglutarate aminotransferase activity"/>
    <property type="evidence" value="ECO:0007669"/>
    <property type="project" value="UniProtKB-EC"/>
</dbReference>
<feature type="region of interest" description="Disordered" evidence="1">
    <location>
        <begin position="1"/>
        <end position="93"/>
    </location>
</feature>
<organism evidence="2">
    <name type="scientific">uncultured Gemmatimonadota bacterium</name>
    <dbReference type="NCBI Taxonomy" id="203437"/>
    <lineage>
        <taxon>Bacteria</taxon>
        <taxon>Pseudomonadati</taxon>
        <taxon>Gemmatimonadota</taxon>
        <taxon>environmental samples</taxon>
    </lineage>
</organism>
<feature type="non-terminal residue" evidence="2">
    <location>
        <position position="278"/>
    </location>
</feature>
<feature type="compositionally biased region" description="Basic residues" evidence="1">
    <location>
        <begin position="139"/>
        <end position="151"/>
    </location>
</feature>
<evidence type="ECO:0000256" key="1">
    <source>
        <dbReference type="SAM" id="MobiDB-lite"/>
    </source>
</evidence>
<gene>
    <name evidence="2" type="ORF">AVDCRST_MAG89-4586</name>
</gene>
<sequence length="278" mass="28579">GPGARRGADRGAVLPGVPQAVRAGGDTPSDGRAVGGRRVRAAGRAGAGGAGAGYASGGDQLAVQPHRARLARGGAARPGRGARGAPGSARVRAGGRGVPRALLHAGAAGLPGDSVSARAHRRIALQEQRADRHAPGMAHRGRRRDRKRHQGARAGEHRLQHLQPVGGDGNVRGTGLAGRPPPALRRAPPRPPRARRAPRHRADAAGRSVLRLRTPPPAPRARLDGCGGAPPGRAPRRRRPGHRLRPQRRGVAAHLVGLGGSGARSRHGADRGVLPPRV</sequence>
<evidence type="ECO:0000313" key="2">
    <source>
        <dbReference type="EMBL" id="CAA9370928.1"/>
    </source>
</evidence>
<feature type="compositionally biased region" description="Gly residues" evidence="1">
    <location>
        <begin position="45"/>
        <end position="56"/>
    </location>
</feature>
<dbReference type="AlphaFoldDB" id="A0A6J4N023"/>
<protein>
    <submittedName>
        <fullName evidence="2">Aspartate aminotransferase</fullName>
        <ecNumber evidence="2">2.6.1.1</ecNumber>
    </submittedName>
</protein>
<feature type="compositionally biased region" description="Basic residues" evidence="1">
    <location>
        <begin position="234"/>
        <end position="248"/>
    </location>
</feature>
<proteinExistence type="predicted"/>